<protein>
    <recommendedName>
        <fullName evidence="5">Lipoprotein</fullName>
    </recommendedName>
</protein>
<gene>
    <name evidence="3" type="ORF">NQF86_05600</name>
</gene>
<dbReference type="Proteomes" id="UP001165576">
    <property type="component" value="Unassembled WGS sequence"/>
</dbReference>
<dbReference type="RefSeq" id="WP_266116650.1">
    <property type="nucleotide sequence ID" value="NZ_JANIDY010000002.1"/>
</dbReference>
<keyword evidence="2" id="KW-0732">Signal</keyword>
<reference evidence="3" key="1">
    <citation type="submission" date="2022-07" db="EMBL/GenBank/DDBJ databases">
        <title>Bombella genomes.</title>
        <authorList>
            <person name="Harer L."/>
            <person name="Styblova S."/>
            <person name="Ehrmann M."/>
        </authorList>
    </citation>
    <scope>NUCLEOTIDE SEQUENCE</scope>
    <source>
        <strain evidence="3">TMW 2.2543</strain>
    </source>
</reference>
<evidence type="ECO:0000256" key="1">
    <source>
        <dbReference type="SAM" id="MobiDB-lite"/>
    </source>
</evidence>
<evidence type="ECO:0008006" key="5">
    <source>
        <dbReference type="Google" id="ProtNLM"/>
    </source>
</evidence>
<keyword evidence="4" id="KW-1185">Reference proteome</keyword>
<dbReference type="EMBL" id="JANIDY010000002">
    <property type="protein sequence ID" value="MCX5618136.1"/>
    <property type="molecule type" value="Genomic_DNA"/>
</dbReference>
<evidence type="ECO:0000256" key="2">
    <source>
        <dbReference type="SAM" id="SignalP"/>
    </source>
</evidence>
<feature type="signal peptide" evidence="2">
    <location>
        <begin position="1"/>
        <end position="26"/>
    </location>
</feature>
<accession>A0ABT3WGM8</accession>
<comment type="caution">
    <text evidence="3">The sequence shown here is derived from an EMBL/GenBank/DDBJ whole genome shotgun (WGS) entry which is preliminary data.</text>
</comment>
<organism evidence="3 4">
    <name type="scientific">Bombella pluederhausensis</name>
    <dbReference type="NCBI Taxonomy" id="2967336"/>
    <lineage>
        <taxon>Bacteria</taxon>
        <taxon>Pseudomonadati</taxon>
        <taxon>Pseudomonadota</taxon>
        <taxon>Alphaproteobacteria</taxon>
        <taxon>Acetobacterales</taxon>
        <taxon>Acetobacteraceae</taxon>
        <taxon>Bombella</taxon>
    </lineage>
</organism>
<proteinExistence type="predicted"/>
<dbReference type="PROSITE" id="PS51257">
    <property type="entry name" value="PROKAR_LIPOPROTEIN"/>
    <property type="match status" value="1"/>
</dbReference>
<name>A0ABT3WGM8_9PROT</name>
<feature type="region of interest" description="Disordered" evidence="1">
    <location>
        <begin position="43"/>
        <end position="66"/>
    </location>
</feature>
<evidence type="ECO:0000313" key="3">
    <source>
        <dbReference type="EMBL" id="MCX5618136.1"/>
    </source>
</evidence>
<evidence type="ECO:0000313" key="4">
    <source>
        <dbReference type="Proteomes" id="UP001165576"/>
    </source>
</evidence>
<feature type="chain" id="PRO_5045092655" description="Lipoprotein" evidence="2">
    <location>
        <begin position="27"/>
        <end position="66"/>
    </location>
</feature>
<sequence>MFRPVSLRLAAFAGLTLSLLGMTACSDTGSHHPGLSSDGYGFVKDGPVLAPPEHLMQHQAPATPQR</sequence>